<comment type="catalytic activity">
    <reaction evidence="9">
        <text>citrate = D-threo-isocitrate</text>
        <dbReference type="Rhea" id="RHEA:10336"/>
        <dbReference type="ChEBI" id="CHEBI:15562"/>
        <dbReference type="ChEBI" id="CHEBI:16947"/>
        <dbReference type="EC" id="4.2.1.3"/>
    </reaction>
</comment>
<keyword evidence="5" id="KW-0479">Metal-binding</keyword>
<evidence type="ECO:0000256" key="10">
    <source>
        <dbReference type="RuleBase" id="RU361275"/>
    </source>
</evidence>
<evidence type="ECO:0000256" key="1">
    <source>
        <dbReference type="ARBA" id="ARBA00001966"/>
    </source>
</evidence>
<keyword evidence="4 10" id="KW-0004">4Fe-4S</keyword>
<dbReference type="Gene3D" id="3.20.19.10">
    <property type="entry name" value="Aconitase, domain 4"/>
    <property type="match status" value="1"/>
</dbReference>
<evidence type="ECO:0000259" key="11">
    <source>
        <dbReference type="Pfam" id="PF00330"/>
    </source>
</evidence>
<dbReference type="SUPFAM" id="SSF53732">
    <property type="entry name" value="Aconitase iron-sulfur domain"/>
    <property type="match status" value="1"/>
</dbReference>
<organism evidence="13 14">
    <name type="scientific">Lates calcarifer</name>
    <name type="common">Barramundi</name>
    <name type="synonym">Holocentrus calcarifer</name>
    <dbReference type="NCBI Taxonomy" id="8187"/>
    <lineage>
        <taxon>Eukaryota</taxon>
        <taxon>Metazoa</taxon>
        <taxon>Chordata</taxon>
        <taxon>Craniata</taxon>
        <taxon>Vertebrata</taxon>
        <taxon>Euteleostomi</taxon>
        <taxon>Actinopterygii</taxon>
        <taxon>Neopterygii</taxon>
        <taxon>Teleostei</taxon>
        <taxon>Neoteleostei</taxon>
        <taxon>Acanthomorphata</taxon>
        <taxon>Carangaria</taxon>
        <taxon>Carangaria incertae sedis</taxon>
        <taxon>Centropomidae</taxon>
        <taxon>Lates</taxon>
    </lineage>
</organism>
<reference evidence="14" key="1">
    <citation type="submission" date="2015-09" db="EMBL/GenBank/DDBJ databases">
        <authorList>
            <person name="Sai Rama Sridatta P."/>
        </authorList>
    </citation>
    <scope>NUCLEOTIDE SEQUENCE [LARGE SCALE GENOMIC DNA]</scope>
</reference>
<dbReference type="PROSITE" id="PS00450">
    <property type="entry name" value="ACONITASE_1"/>
    <property type="match status" value="1"/>
</dbReference>
<dbReference type="NCBIfam" id="NF006757">
    <property type="entry name" value="PRK09277.1"/>
    <property type="match status" value="1"/>
</dbReference>
<dbReference type="InterPro" id="IPR015931">
    <property type="entry name" value="Acnase/IPM_dHydase_lsu_aba_1/3"/>
</dbReference>
<dbReference type="PROSITE" id="PS01244">
    <property type="entry name" value="ACONITASE_2"/>
    <property type="match status" value="1"/>
</dbReference>
<evidence type="ECO:0000256" key="2">
    <source>
        <dbReference type="ARBA" id="ARBA00007185"/>
    </source>
</evidence>
<evidence type="ECO:0000259" key="12">
    <source>
        <dbReference type="Pfam" id="PF00694"/>
    </source>
</evidence>
<evidence type="ECO:0000256" key="3">
    <source>
        <dbReference type="ARBA" id="ARBA00012926"/>
    </source>
</evidence>
<keyword evidence="7 10" id="KW-0411">Iron-sulfur</keyword>
<dbReference type="CDD" id="cd01580">
    <property type="entry name" value="AcnA_IRP_Swivel"/>
    <property type="match status" value="1"/>
</dbReference>
<feature type="domain" description="Aconitase/3-isopropylmalate dehydratase large subunit alpha/beta/alpha" evidence="11">
    <location>
        <begin position="70"/>
        <end position="553"/>
    </location>
</feature>
<dbReference type="GO" id="GO:0005737">
    <property type="term" value="C:cytoplasm"/>
    <property type="evidence" value="ECO:0007669"/>
    <property type="project" value="UniProtKB-SubCell"/>
</dbReference>
<reference evidence="13" key="2">
    <citation type="submission" date="2025-08" db="UniProtKB">
        <authorList>
            <consortium name="Ensembl"/>
        </authorList>
    </citation>
    <scope>IDENTIFICATION</scope>
</reference>
<dbReference type="Pfam" id="PF00694">
    <property type="entry name" value="Aconitase_C"/>
    <property type="match status" value="1"/>
</dbReference>
<comment type="similarity">
    <text evidence="2 10">Belongs to the aconitase/IPM isomerase family.</text>
</comment>
<dbReference type="InterPro" id="IPR015928">
    <property type="entry name" value="Aconitase/3IPM_dehydase_swvl"/>
</dbReference>
<comment type="cofactor">
    <cofactor evidence="1">
        <name>[4Fe-4S] cluster</name>
        <dbReference type="ChEBI" id="CHEBI:49883"/>
    </cofactor>
</comment>
<keyword evidence="10" id="KW-0963">Cytoplasm</keyword>
<dbReference type="InterPro" id="IPR006249">
    <property type="entry name" value="Aconitase/IRP2"/>
</dbReference>
<evidence type="ECO:0000256" key="7">
    <source>
        <dbReference type="ARBA" id="ARBA00023014"/>
    </source>
</evidence>
<dbReference type="PANTHER" id="PTHR11670">
    <property type="entry name" value="ACONITASE/IRON-RESPONSIVE ELEMENT FAMILY MEMBER"/>
    <property type="match status" value="1"/>
</dbReference>
<evidence type="ECO:0000256" key="8">
    <source>
        <dbReference type="ARBA" id="ARBA00023239"/>
    </source>
</evidence>
<dbReference type="CDD" id="cd01586">
    <property type="entry name" value="AcnA_IRP"/>
    <property type="match status" value="1"/>
</dbReference>
<dbReference type="InterPro" id="IPR036008">
    <property type="entry name" value="Aconitase_4Fe-4S_dom"/>
</dbReference>
<keyword evidence="14" id="KW-1185">Reference proteome</keyword>
<name>A0A4W6CF10_LATCA</name>
<dbReference type="Ensembl" id="ENSLCAT00010012934.1">
    <property type="protein sequence ID" value="ENSLCAP00010012657.1"/>
    <property type="gene ID" value="ENSLCAG00010004786.1"/>
</dbReference>
<dbReference type="Pfam" id="PF00330">
    <property type="entry name" value="Aconitase"/>
    <property type="match status" value="1"/>
</dbReference>
<evidence type="ECO:0000313" key="14">
    <source>
        <dbReference type="Proteomes" id="UP000314980"/>
    </source>
</evidence>
<dbReference type="GO" id="GO:0046872">
    <property type="term" value="F:metal ion binding"/>
    <property type="evidence" value="ECO:0007669"/>
    <property type="project" value="UniProtKB-KW"/>
</dbReference>
<dbReference type="PRINTS" id="PR00415">
    <property type="entry name" value="ACONITASE"/>
</dbReference>
<accession>A0A4W6CF10</accession>
<dbReference type="GeneTree" id="ENSGT00940000157796"/>
<dbReference type="Gene3D" id="3.30.499.10">
    <property type="entry name" value="Aconitase, domain 3"/>
    <property type="match status" value="2"/>
</dbReference>
<protein>
    <recommendedName>
        <fullName evidence="3">aconitate hydratase</fullName>
        <ecNumber evidence="3">4.2.1.3</ecNumber>
    </recommendedName>
</protein>
<dbReference type="Proteomes" id="UP000314980">
    <property type="component" value="Unassembled WGS sequence"/>
</dbReference>
<evidence type="ECO:0000256" key="6">
    <source>
        <dbReference type="ARBA" id="ARBA00023004"/>
    </source>
</evidence>
<dbReference type="SUPFAM" id="SSF52016">
    <property type="entry name" value="LeuD/IlvD-like"/>
    <property type="match status" value="1"/>
</dbReference>
<dbReference type="InterPro" id="IPR001030">
    <property type="entry name" value="Acoase/IPM_deHydtase_lsu_aba"/>
</dbReference>
<gene>
    <name evidence="13" type="primary">IREB2</name>
</gene>
<evidence type="ECO:0000256" key="4">
    <source>
        <dbReference type="ARBA" id="ARBA00022485"/>
    </source>
</evidence>
<dbReference type="GO" id="GO:0051539">
    <property type="term" value="F:4 iron, 4 sulfur cluster binding"/>
    <property type="evidence" value="ECO:0007669"/>
    <property type="project" value="UniProtKB-KW"/>
</dbReference>
<dbReference type="Gene3D" id="6.10.190.10">
    <property type="match status" value="1"/>
</dbReference>
<dbReference type="NCBIfam" id="TIGR01341">
    <property type="entry name" value="aconitase_1"/>
    <property type="match status" value="1"/>
</dbReference>
<dbReference type="GO" id="GO:0030350">
    <property type="term" value="F:iron-responsive element binding"/>
    <property type="evidence" value="ECO:0007669"/>
    <property type="project" value="UniProtKB-ARBA"/>
</dbReference>
<comment type="subcellular location">
    <subcellularLocation>
        <location evidence="10">Cytoplasm</location>
    </subcellularLocation>
</comment>
<dbReference type="InterPro" id="IPR018136">
    <property type="entry name" value="Aconitase_4Fe-4S_BS"/>
</dbReference>
<dbReference type="FunFam" id="3.30.499.10:FF:000011">
    <property type="entry name" value="Iron-responsive element binding protein 2"/>
    <property type="match status" value="1"/>
</dbReference>
<dbReference type="GO" id="GO:0003994">
    <property type="term" value="F:aconitate hydratase activity"/>
    <property type="evidence" value="ECO:0007669"/>
    <property type="project" value="UniProtKB-EC"/>
</dbReference>
<evidence type="ECO:0000256" key="5">
    <source>
        <dbReference type="ARBA" id="ARBA00022723"/>
    </source>
</evidence>
<dbReference type="FunFam" id="3.20.19.10:FF:000001">
    <property type="entry name" value="Aconitate hydratase"/>
    <property type="match status" value="1"/>
</dbReference>
<sequence>MFVCPSAEHPYSHLIDTLKDGRIKFFNPQKLNDPRYDKLPLSIRILLEAAVRNCDGFYTKKEDVQNLLDWQQQQNKAEVPFSPARILLQDFTGIPAMVDLAAMRDAVAKHGVDPSLVNPKCPTDLIVDHSLQIDYSKWSLKNQEMELIRNKERLQFFKWCSKAFKNVNVVPPDVGAVHQVNMEYLSRVVQVCDGFIYPDSVVGTDSHTTMINGLGILGWGVGGIESEAVMLGQPVSLTLPQVVGCKLVGNINPLTTSIDIVLGITKHLRQAGIAGKFVEFFGPGVSQLSAPDRTTIANMCPEYNATVSFFPVDQVTLKPNLKYSYMKAVKLFRSYEDPSEDPEYSEVIEINLSSMVPYVSGPKRPQDRVAVSNMKEDFQSCLDEKVGFKGFHISKEKQETRIPFLHCGQEYQLAHGSVVIAAVISCTNNCNPSVMLTAGLLAKKAVEAGLVVKPYIRTSLAPGSGMVTHYLSTSGVLPYFSQLGFEVIGYGCATCVGNTAPLPEGVVDAIKQGDLVACGVLSGNRHFEGRLCDCVRANYLASPPLVVAYAIAGTVGIDFEKEPLGVTSEGKEVYLHDIWPSREEVQQIEEDTVISSIFKDLRGRMEKGNTFWNNIDCPDSVLFPWDHKSTYIRSPCFFSKLSKEVPPPQSIECAHALLFLGDKVTTDHISPAGSIARVSAAAKYLLSKRLTPREFNSYGARRGNDAVMTRGTFASIKLQNRFIGKSGPKTLHIPSGQTLDVFEAAERYQRDGIPLIILAGKDYGSGNSRDWVAKGPYLLGVRAVIAESFEKLHKNQLVGMGIMPLEFLPGQNADSLELSGKERFTIVLPDSLSPRQQLTVKVGQQAVDTELRGQSHTA</sequence>
<keyword evidence="6 10" id="KW-0408">Iron</keyword>
<dbReference type="InterPro" id="IPR044137">
    <property type="entry name" value="AcnA_IRP_Swivel"/>
</dbReference>
<dbReference type="InterPro" id="IPR000573">
    <property type="entry name" value="AconitaseA/IPMdHydase_ssu_swvl"/>
</dbReference>
<evidence type="ECO:0000313" key="13">
    <source>
        <dbReference type="Ensembl" id="ENSLCAP00010012657.1"/>
    </source>
</evidence>
<evidence type="ECO:0000256" key="9">
    <source>
        <dbReference type="ARBA" id="ARBA00023501"/>
    </source>
</evidence>
<keyword evidence="8" id="KW-0456">Lyase</keyword>
<proteinExistence type="inferred from homology"/>
<dbReference type="FunFam" id="3.30.499.10:FF:000005">
    <property type="entry name" value="cytoplasmic aconitate hydratase"/>
    <property type="match status" value="1"/>
</dbReference>
<dbReference type="NCBIfam" id="NF009520">
    <property type="entry name" value="PRK12881.1"/>
    <property type="match status" value="1"/>
</dbReference>
<feature type="domain" description="Aconitase A/isopropylmalate dehydratase small subunit swivel" evidence="12">
    <location>
        <begin position="682"/>
        <end position="808"/>
    </location>
</feature>
<reference evidence="13" key="3">
    <citation type="submission" date="2025-09" db="UniProtKB">
        <authorList>
            <consortium name="Ensembl"/>
        </authorList>
    </citation>
    <scope>IDENTIFICATION</scope>
</reference>
<dbReference type="EC" id="4.2.1.3" evidence="3"/>
<dbReference type="AlphaFoldDB" id="A0A4W6CF10"/>